<evidence type="ECO:0000256" key="6">
    <source>
        <dbReference type="ARBA" id="ARBA00023235"/>
    </source>
</evidence>
<dbReference type="SUPFAM" id="SSF51182">
    <property type="entry name" value="RmlC-like cupins"/>
    <property type="match status" value="1"/>
</dbReference>
<dbReference type="EMBL" id="LVVZ01000018">
    <property type="protein sequence ID" value="OKL43736.1"/>
    <property type="molecule type" value="Genomic_DNA"/>
</dbReference>
<dbReference type="InterPro" id="IPR007045">
    <property type="entry name" value="KduI"/>
</dbReference>
<dbReference type="GO" id="GO:0042840">
    <property type="term" value="P:D-glucuronate catabolic process"/>
    <property type="evidence" value="ECO:0007669"/>
    <property type="project" value="TreeGrafter"/>
</dbReference>
<sequence>MDIRYSVNQRDFKRYTTEEIANEFLIESLYAPDTVKAVYTHIDRMVTLGCMPVAETVPLDKGIDCMKAFGTEFMLERREIGIFNLGGEGSVEADGGTFSLSFQDCLYITRGTRNVSFKSADPGTPAKFYMVSAPAHKSCKTTFLKMEDAKKVPLGANETSNKRVINQFIHPDVLETCQLSMGLTQLESGSVWNTMPPHTHERRMEIYTYFNLPDDHAVFHMMGEGQQTRHILVRNEQAVISPSWSIHSGCGTSNYSFIWAMGGENQTFTDMDAIPINELR</sequence>
<dbReference type="Proteomes" id="UP000185783">
    <property type="component" value="Unassembled WGS sequence"/>
</dbReference>
<feature type="binding site" evidence="7">
    <location>
        <position position="198"/>
    </location>
    <ligand>
        <name>Zn(2+)</name>
        <dbReference type="ChEBI" id="CHEBI:29105"/>
    </ligand>
</feature>
<feature type="binding site" evidence="7">
    <location>
        <position position="247"/>
    </location>
    <ligand>
        <name>Zn(2+)</name>
        <dbReference type="ChEBI" id="CHEBI:29105"/>
    </ligand>
</feature>
<gene>
    <name evidence="7" type="primary">kduI</name>
    <name evidence="8" type="ORF">A3843_11460</name>
</gene>
<dbReference type="GO" id="GO:0019698">
    <property type="term" value="P:D-galacturonate catabolic process"/>
    <property type="evidence" value="ECO:0007669"/>
    <property type="project" value="TreeGrafter"/>
</dbReference>
<dbReference type="InterPro" id="IPR011051">
    <property type="entry name" value="RmlC_Cupin_sf"/>
</dbReference>
<dbReference type="GO" id="GO:0045490">
    <property type="term" value="P:pectin catabolic process"/>
    <property type="evidence" value="ECO:0007669"/>
    <property type="project" value="UniProtKB-UniRule"/>
</dbReference>
<dbReference type="HAMAP" id="MF_00687">
    <property type="entry name" value="KduI"/>
    <property type="match status" value="1"/>
</dbReference>
<comment type="pathway">
    <text evidence="2 7">Glycan metabolism; pectin degradation; 2-dehydro-3-deoxy-D-gluconate from pectin: step 4/5.</text>
</comment>
<name>A0A1U7JG53_9HYPH</name>
<evidence type="ECO:0000313" key="8">
    <source>
        <dbReference type="EMBL" id="OKL43736.1"/>
    </source>
</evidence>
<organism evidence="8 9">
    <name type="scientific">Pseudovibrio exalbescens</name>
    <dbReference type="NCBI Taxonomy" id="197461"/>
    <lineage>
        <taxon>Bacteria</taxon>
        <taxon>Pseudomonadati</taxon>
        <taxon>Pseudomonadota</taxon>
        <taxon>Alphaproteobacteria</taxon>
        <taxon>Hyphomicrobiales</taxon>
        <taxon>Stappiaceae</taxon>
        <taxon>Pseudovibrio</taxon>
    </lineage>
</organism>
<comment type="caution">
    <text evidence="8">The sequence shown here is derived from an EMBL/GenBank/DDBJ whole genome shotgun (WGS) entry which is preliminary data.</text>
</comment>
<dbReference type="PANTHER" id="PTHR38461">
    <property type="entry name" value="4-DEOXY-L-THREO-5-HEXOSULOSE-URONATE KETOL-ISOMERASE"/>
    <property type="match status" value="1"/>
</dbReference>
<keyword evidence="9" id="KW-1185">Reference proteome</keyword>
<comment type="catalytic activity">
    <reaction evidence="1 7">
        <text>5-dehydro-4-deoxy-D-glucuronate = 3-deoxy-D-glycero-2,5-hexodiulosonate</text>
        <dbReference type="Rhea" id="RHEA:23896"/>
        <dbReference type="ChEBI" id="CHEBI:17117"/>
        <dbReference type="ChEBI" id="CHEBI:29071"/>
        <dbReference type="EC" id="5.3.1.17"/>
    </reaction>
</comment>
<evidence type="ECO:0000256" key="4">
    <source>
        <dbReference type="ARBA" id="ARBA00022723"/>
    </source>
</evidence>
<dbReference type="NCBIfam" id="NF002091">
    <property type="entry name" value="PRK00924.1"/>
    <property type="match status" value="1"/>
</dbReference>
<protein>
    <recommendedName>
        <fullName evidence="7">4-deoxy-L-threo-5-hexosulose-uronate ketol-isomerase</fullName>
        <ecNumber evidence="7">5.3.1.17</ecNumber>
    </recommendedName>
    <alternativeName>
        <fullName evidence="7">5-keto-4-deoxyuronate isomerase</fullName>
    </alternativeName>
    <alternativeName>
        <fullName evidence="7">DKI isomerase</fullName>
    </alternativeName>
</protein>
<evidence type="ECO:0000256" key="5">
    <source>
        <dbReference type="ARBA" id="ARBA00022833"/>
    </source>
</evidence>
<comment type="similarity">
    <text evidence="3 7">Belongs to the KduI family.</text>
</comment>
<dbReference type="GO" id="GO:0008270">
    <property type="term" value="F:zinc ion binding"/>
    <property type="evidence" value="ECO:0007669"/>
    <property type="project" value="UniProtKB-UniRule"/>
</dbReference>
<evidence type="ECO:0000256" key="1">
    <source>
        <dbReference type="ARBA" id="ARBA00000552"/>
    </source>
</evidence>
<reference evidence="8 9" key="1">
    <citation type="submission" date="2016-03" db="EMBL/GenBank/DDBJ databases">
        <title>Genome sequence of Nesiotobacter sp. nov., a moderately halophilic alphaproteobacterium isolated from the Yellow Sea, China.</title>
        <authorList>
            <person name="Zhang G."/>
            <person name="Zhang R."/>
        </authorList>
    </citation>
    <scope>NUCLEOTIDE SEQUENCE [LARGE SCALE GENOMIC DNA]</scope>
    <source>
        <strain evidence="8 9">WB1-6</strain>
    </source>
</reference>
<keyword evidence="6 7" id="KW-0413">Isomerase</keyword>
<feature type="binding site" evidence="7">
    <location>
        <position position="200"/>
    </location>
    <ligand>
        <name>Zn(2+)</name>
        <dbReference type="ChEBI" id="CHEBI:29105"/>
    </ligand>
</feature>
<dbReference type="EC" id="5.3.1.17" evidence="7"/>
<dbReference type="RefSeq" id="WP_028481544.1">
    <property type="nucleotide sequence ID" value="NZ_LVVZ01000018.1"/>
</dbReference>
<dbReference type="Pfam" id="PF04962">
    <property type="entry name" value="KduI"/>
    <property type="match status" value="1"/>
</dbReference>
<accession>A0A1U7JG53</accession>
<dbReference type="InterPro" id="IPR021120">
    <property type="entry name" value="KduI/IolB_isomerase"/>
</dbReference>
<keyword evidence="4 7" id="KW-0479">Metal-binding</keyword>
<dbReference type="UniPathway" id="UPA00545">
    <property type="reaction ID" value="UER00826"/>
</dbReference>
<dbReference type="InterPro" id="IPR014710">
    <property type="entry name" value="RmlC-like_jellyroll"/>
</dbReference>
<keyword evidence="5 7" id="KW-0862">Zinc</keyword>
<evidence type="ECO:0000256" key="7">
    <source>
        <dbReference type="HAMAP-Rule" id="MF_00687"/>
    </source>
</evidence>
<evidence type="ECO:0000313" key="9">
    <source>
        <dbReference type="Proteomes" id="UP000185783"/>
    </source>
</evidence>
<comment type="function">
    <text evidence="7">Catalyzes the isomerization of 5-dehydro-4-deoxy-D-glucuronate to 3-deoxy-D-glycero-2,5-hexodiulosonate.</text>
</comment>
<comment type="cofactor">
    <cofactor evidence="7">
        <name>Zn(2+)</name>
        <dbReference type="ChEBI" id="CHEBI:29105"/>
    </cofactor>
    <text evidence="7">Binds 1 zinc ion per subunit.</text>
</comment>
<evidence type="ECO:0000256" key="3">
    <source>
        <dbReference type="ARBA" id="ARBA00008086"/>
    </source>
</evidence>
<dbReference type="STRING" id="197461.A3843_11460"/>
<dbReference type="Gene3D" id="2.60.120.10">
    <property type="entry name" value="Jelly Rolls"/>
    <property type="match status" value="1"/>
</dbReference>
<dbReference type="Gene3D" id="2.60.120.520">
    <property type="entry name" value="pectin degrading enzyme 5-keto 4- deoxyuronate isomerase, domain 1"/>
    <property type="match status" value="1"/>
</dbReference>
<dbReference type="PIRSF" id="PIRSF006625">
    <property type="entry name" value="KduI"/>
    <property type="match status" value="1"/>
</dbReference>
<dbReference type="AlphaFoldDB" id="A0A1U7JG53"/>
<dbReference type="InterPro" id="IPR027449">
    <property type="entry name" value="KduI_N"/>
</dbReference>
<dbReference type="PANTHER" id="PTHR38461:SF1">
    <property type="entry name" value="4-DEOXY-L-THREO-5-HEXOSULOSE-URONATE KETOL-ISOMERASE"/>
    <property type="match status" value="1"/>
</dbReference>
<feature type="binding site" evidence="7">
    <location>
        <position position="205"/>
    </location>
    <ligand>
        <name>Zn(2+)</name>
        <dbReference type="ChEBI" id="CHEBI:29105"/>
    </ligand>
</feature>
<dbReference type="CDD" id="cd20294">
    <property type="entry name" value="cupin_KduI_N"/>
    <property type="match status" value="1"/>
</dbReference>
<evidence type="ECO:0000256" key="2">
    <source>
        <dbReference type="ARBA" id="ARBA00005148"/>
    </source>
</evidence>
<dbReference type="GO" id="GO:0008697">
    <property type="term" value="F:4-deoxy-L-threo-5-hexosulose-uronate ketol-isomerase activity"/>
    <property type="evidence" value="ECO:0007669"/>
    <property type="project" value="UniProtKB-UniRule"/>
</dbReference>
<dbReference type="CDD" id="cd20491">
    <property type="entry name" value="cupin_KduI_C"/>
    <property type="match status" value="1"/>
</dbReference>
<proteinExistence type="inferred from homology"/>